<feature type="compositionally biased region" description="Low complexity" evidence="2">
    <location>
        <begin position="171"/>
        <end position="185"/>
    </location>
</feature>
<feature type="compositionally biased region" description="Low complexity" evidence="2">
    <location>
        <begin position="1220"/>
        <end position="1230"/>
    </location>
</feature>
<feature type="compositionally biased region" description="Polar residues" evidence="2">
    <location>
        <begin position="1059"/>
        <end position="1070"/>
    </location>
</feature>
<dbReference type="Proteomes" id="UP000054937">
    <property type="component" value="Unassembled WGS sequence"/>
</dbReference>
<feature type="compositionally biased region" description="Basic and acidic residues" evidence="2">
    <location>
        <begin position="1007"/>
        <end position="1023"/>
    </location>
</feature>
<gene>
    <name evidence="3" type="ORF">PPERSA_03697</name>
</gene>
<dbReference type="InterPro" id="IPR014710">
    <property type="entry name" value="RmlC-like_jellyroll"/>
</dbReference>
<comment type="caution">
    <text evidence="3">The sequence shown here is derived from an EMBL/GenBank/DDBJ whole genome shotgun (WGS) entry which is preliminary data.</text>
</comment>
<evidence type="ECO:0000256" key="2">
    <source>
        <dbReference type="SAM" id="MobiDB-lite"/>
    </source>
</evidence>
<feature type="region of interest" description="Disordered" evidence="2">
    <location>
        <begin position="1220"/>
        <end position="1256"/>
    </location>
</feature>
<dbReference type="Gene3D" id="2.60.120.10">
    <property type="entry name" value="Jelly Rolls"/>
    <property type="match status" value="1"/>
</dbReference>
<feature type="compositionally biased region" description="Low complexity" evidence="2">
    <location>
        <begin position="1486"/>
        <end position="1498"/>
    </location>
</feature>
<feature type="region of interest" description="Disordered" evidence="2">
    <location>
        <begin position="1007"/>
        <end position="1040"/>
    </location>
</feature>
<dbReference type="InParanoid" id="A0A0V0QG48"/>
<feature type="coiled-coil region" evidence="1">
    <location>
        <begin position="3"/>
        <end position="37"/>
    </location>
</feature>
<organism evidence="3 4">
    <name type="scientific">Pseudocohnilembus persalinus</name>
    <name type="common">Ciliate</name>
    <dbReference type="NCBI Taxonomy" id="266149"/>
    <lineage>
        <taxon>Eukaryota</taxon>
        <taxon>Sar</taxon>
        <taxon>Alveolata</taxon>
        <taxon>Ciliophora</taxon>
        <taxon>Intramacronucleata</taxon>
        <taxon>Oligohymenophorea</taxon>
        <taxon>Scuticociliatia</taxon>
        <taxon>Philasterida</taxon>
        <taxon>Pseudocohnilembidae</taxon>
        <taxon>Pseudocohnilembus</taxon>
    </lineage>
</organism>
<feature type="region of interest" description="Disordered" evidence="2">
    <location>
        <begin position="1486"/>
        <end position="1509"/>
    </location>
</feature>
<feature type="compositionally biased region" description="Low complexity" evidence="2">
    <location>
        <begin position="1029"/>
        <end position="1040"/>
    </location>
</feature>
<evidence type="ECO:0000256" key="1">
    <source>
        <dbReference type="SAM" id="Coils"/>
    </source>
</evidence>
<proteinExistence type="predicted"/>
<sequence>MEIKNSVQNQNQQNQKNDEQQNEINNKLNKLQNLEFIDLDTIKKARQKQVITTFKEKKLKKNKNNNKEDSAKNFTKNESFQNFNNYQLMGSFNQITNNSSFYPLQQRIQHDFETVFGILCKQTGQRNQQDLEILEAYFENGNNEKFFDFLMKNLDFDKFFQKDSKKLGNYQINNNSNKQYQSKQQIQDKDDEDSDGKILEVEQDQYNENLSDFEDQDKIEDQNKKQIKYYQVLKGKIGQYFPVNIRENLSFQSQQNSMNYKNKKNKKVWTKEISQKHLDSPFYYKQKGDIIGETAFLSLKNSEKIIFEFEIREKENRLNKRSKSQGGQKRIKYNLGQSSFNQTQKNRNFSQVYQKTNLNSNFYNYNINSNSTANYHNPNQNLLKNQLQNQNQNYGYDSFLQLRGSQQRIYTAKIEDDDTVLIYLQDKFFKEKIENKLFFHDQNLIELFSNVQGFQQFPVWFFFQLAKFQEYVECEKNTVLYNVGDQAQYLYVLVNGIVQISGQNQENLKNNNKEKKDKEDQEDQKQKKRYEEQKNQQVLENQKEFGIQSDCEKNEIQQFQVEKDVLFKQGLSYFGDDGILSNELQSQQLIQNNNNNFDQFSENGNLNNEQRQLYFTQKQLDQKQIWLKQKEQEENQNQLQGNSQQMSHKNLQQLSKLKQQQNKKRIIRSVTSARKLKFQDDFQQQNKILSKKLENEQSQNEFLPSNILKDIKAQTITKEIVNYQLKLAQKKYPTNFQLKQQKEELLEQDFFNLSGNNYSNNNNSFFLKSKEKIRKLLMEKNDFETNSNYKNFNRLAGKIKPKSERKEKERLQKEILFQDSFQFNLGGNSSYGKKTFLKKNSDKYSQRFFKLVSESKKQDRSQTCFQEQKNQKLNTGLQFQNQQQLNSQYQLQIKNDYSKTQDDMNNKFKIFQQQILQAKIDENQNSQDKFDQDKNRDLKMKNKQENKHINLQEQQFLPKKNNGQILISNQNLTQDKNLGDKQYIQKNLTENQNQEQKSELNNAVYQKDSENDSNLDQKEENQKKKCGQKNKQNQNFSNNSSSFFILKSNQENLEEKQGQDFQSDQKNTQFKLDRDNKNQKIIQSNENKGKNKNNDFLQNQKILKEIDFLDQQLKNDKNQQVNQKLQQFQSSSKNINNLSQYKMKIYDIEQLLPEKFQKKEEDYGQNKKMISNFKEFEEQKKNWVQNYLEIQQKQQKIEKKNKGKLRSITTFNRVLCYQNQNQNQNQNSSQKKFVNQSGSKQNEEIKSGQKVQSSTQIDLNNSLDQELLFNYIRLKSNQQENQKNQDQQKNLQDFVDKNFDYKKCIYEDININFLDQFQQQQKQKNNQEYVKMKRYFNLNDREQPLGNELPLFASFRFLKKIEGKNEKDNNLYLKHVYAQKEIEDFTNFLTEKEKRQFFSQQKFNQNLLREENNIYKNQDNLNNLNKNQNQNFGNNRANFQGGKINNSKSNASKLSSQTLDFQFQQDKVAKSNLGLENLQFSQQQIQNSSKIQKQSKNQGKLEQGVRPGQVMEVKNRSISQQGQNRKILGTQQKQAIQEQFQKFLDQKKIQNLLIFRQGFGDDQNQYAKEKEKFNQFKLQFMNGLVKHENIS</sequence>
<feature type="region of interest" description="Disordered" evidence="2">
    <location>
        <begin position="505"/>
        <end position="533"/>
    </location>
</feature>
<dbReference type="InterPro" id="IPR018490">
    <property type="entry name" value="cNMP-bd_dom_sf"/>
</dbReference>
<protein>
    <submittedName>
        <fullName evidence="3">Cyclic nucleotide-binding protein</fullName>
    </submittedName>
</protein>
<keyword evidence="4" id="KW-1185">Reference proteome</keyword>
<feature type="compositionally biased region" description="Polar residues" evidence="2">
    <location>
        <begin position="1231"/>
        <end position="1240"/>
    </location>
</feature>
<keyword evidence="1" id="KW-0175">Coiled coil</keyword>
<name>A0A0V0QG48_PSEPJ</name>
<dbReference type="EMBL" id="LDAU01000175">
    <property type="protein sequence ID" value="KRX01193.1"/>
    <property type="molecule type" value="Genomic_DNA"/>
</dbReference>
<evidence type="ECO:0000313" key="4">
    <source>
        <dbReference type="Proteomes" id="UP000054937"/>
    </source>
</evidence>
<feature type="region of interest" description="Disordered" evidence="2">
    <location>
        <begin position="171"/>
        <end position="194"/>
    </location>
</feature>
<accession>A0A0V0QG48</accession>
<dbReference type="SUPFAM" id="SSF51206">
    <property type="entry name" value="cAMP-binding domain-like"/>
    <property type="match status" value="1"/>
</dbReference>
<feature type="compositionally biased region" description="Basic and acidic residues" evidence="2">
    <location>
        <begin position="511"/>
        <end position="533"/>
    </location>
</feature>
<evidence type="ECO:0000313" key="3">
    <source>
        <dbReference type="EMBL" id="KRX01193.1"/>
    </source>
</evidence>
<reference evidence="3 4" key="1">
    <citation type="journal article" date="2015" name="Sci. Rep.">
        <title>Genome of the facultative scuticociliatosis pathogen Pseudocohnilembus persalinus provides insight into its virulence through horizontal gene transfer.</title>
        <authorList>
            <person name="Xiong J."/>
            <person name="Wang G."/>
            <person name="Cheng J."/>
            <person name="Tian M."/>
            <person name="Pan X."/>
            <person name="Warren A."/>
            <person name="Jiang C."/>
            <person name="Yuan D."/>
            <person name="Miao W."/>
        </authorList>
    </citation>
    <scope>NUCLEOTIDE SEQUENCE [LARGE SCALE GENOMIC DNA]</scope>
    <source>
        <strain evidence="3">36N120E</strain>
    </source>
</reference>
<feature type="region of interest" description="Disordered" evidence="2">
    <location>
        <begin position="1419"/>
        <end position="1451"/>
    </location>
</feature>
<feature type="region of interest" description="Disordered" evidence="2">
    <location>
        <begin position="1053"/>
        <end position="1077"/>
    </location>
</feature>